<name>W9H6G9_9PROT</name>
<proteinExistence type="predicted"/>
<organism evidence="2 3">
    <name type="scientific">Skermanella stibiiresistens SB22</name>
    <dbReference type="NCBI Taxonomy" id="1385369"/>
    <lineage>
        <taxon>Bacteria</taxon>
        <taxon>Pseudomonadati</taxon>
        <taxon>Pseudomonadota</taxon>
        <taxon>Alphaproteobacteria</taxon>
        <taxon>Rhodospirillales</taxon>
        <taxon>Azospirillaceae</taxon>
        <taxon>Skermanella</taxon>
    </lineage>
</organism>
<protein>
    <submittedName>
        <fullName evidence="2">Peptidase</fullName>
    </submittedName>
</protein>
<keyword evidence="1" id="KW-0472">Membrane</keyword>
<dbReference type="PANTHER" id="PTHR34219">
    <property type="entry name" value="IRON-REGULATED INNER MEMBRANE PROTEIN-RELATED"/>
    <property type="match status" value="1"/>
</dbReference>
<feature type="transmembrane region" description="Helical" evidence="1">
    <location>
        <begin position="136"/>
        <end position="156"/>
    </location>
</feature>
<gene>
    <name evidence="2" type="ORF">N825_36910</name>
</gene>
<feature type="transmembrane region" description="Helical" evidence="1">
    <location>
        <begin position="177"/>
        <end position="202"/>
    </location>
</feature>
<dbReference type="AlphaFoldDB" id="W9H6G9"/>
<dbReference type="EMBL" id="AVFL01000008">
    <property type="protein sequence ID" value="EWY40297.1"/>
    <property type="molecule type" value="Genomic_DNA"/>
</dbReference>
<reference evidence="2 3" key="1">
    <citation type="submission" date="2013-08" db="EMBL/GenBank/DDBJ databases">
        <title>The genome sequence of Skermanella stibiiresistens.</title>
        <authorList>
            <person name="Zhu W."/>
            <person name="Wang G."/>
        </authorList>
    </citation>
    <scope>NUCLEOTIDE SEQUENCE [LARGE SCALE GENOMIC DNA]</scope>
    <source>
        <strain evidence="2 3">SB22</strain>
    </source>
</reference>
<dbReference type="InterPro" id="IPR005625">
    <property type="entry name" value="PepSY-ass_TM"/>
</dbReference>
<evidence type="ECO:0000256" key="1">
    <source>
        <dbReference type="SAM" id="Phobius"/>
    </source>
</evidence>
<dbReference type="STRING" id="1385369.N825_36910"/>
<evidence type="ECO:0000313" key="3">
    <source>
        <dbReference type="Proteomes" id="UP000019486"/>
    </source>
</evidence>
<evidence type="ECO:0000313" key="2">
    <source>
        <dbReference type="EMBL" id="EWY40297.1"/>
    </source>
</evidence>
<keyword evidence="1" id="KW-1133">Transmembrane helix</keyword>
<dbReference type="Pfam" id="PF03929">
    <property type="entry name" value="PepSY_TM"/>
    <property type="match status" value="1"/>
</dbReference>
<feature type="transmembrane region" description="Helical" evidence="1">
    <location>
        <begin position="324"/>
        <end position="344"/>
    </location>
</feature>
<dbReference type="Proteomes" id="UP000019486">
    <property type="component" value="Unassembled WGS sequence"/>
</dbReference>
<accession>W9H6G9</accession>
<feature type="transmembrane region" description="Helical" evidence="1">
    <location>
        <begin position="7"/>
        <end position="25"/>
    </location>
</feature>
<comment type="caution">
    <text evidence="2">The sequence shown here is derived from an EMBL/GenBank/DDBJ whole genome shotgun (WGS) entry which is preliminary data.</text>
</comment>
<keyword evidence="3" id="KW-1185">Reference proteome</keyword>
<sequence length="365" mass="39087">MHLWIGLIVGVPIVLVGLSGSALVWHDALDRLLEPQRYAVSPEQGVLAPSHYLEAAASALGPDKPASSVRMPAEEGAPVTVSSVLLVEGRPRIATVWLDPATARVLDSGDQSASLFGFLHRFHGSLAVPQFSGRQIVGWLGVALSVAAATGIWLWWPRRGSPVAALGWRRGMKVSANLHYVAGIWISLPLLVVALTGVYISFPQTARALVGGFVTMIPQAPRQPPSPPLVPTSMSPDGAAAKALDQFPDGRLVSLSLPQERRPNWVVQVRREGTGDVATITVDDATGATRRADTPGPGGGGDDFSRLMRRLHDGQGTGLPWETIVFLTGVLPAGFMVTGVMMWLKGRRNRRRLDIQRRASRQGAS</sequence>
<keyword evidence="1" id="KW-0812">Transmembrane</keyword>
<dbReference type="PANTHER" id="PTHR34219:SF3">
    <property type="entry name" value="BLL7967 PROTEIN"/>
    <property type="match status" value="1"/>
</dbReference>